<comment type="caution">
    <text evidence="1">The sequence shown here is derived from an EMBL/GenBank/DDBJ whole genome shotgun (WGS) entry which is preliminary data.</text>
</comment>
<accession>A0ABW6R5X0</accession>
<sequence>MKRKYDPDNLLHHKMSIPLD</sequence>
<gene>
    <name evidence="1" type="ORF">ACFYV7_39495</name>
</gene>
<dbReference type="RefSeq" id="WP_387726145.1">
    <property type="nucleotide sequence ID" value="NZ_JBIAPI010000016.1"/>
</dbReference>
<evidence type="ECO:0008006" key="3">
    <source>
        <dbReference type="Google" id="ProtNLM"/>
    </source>
</evidence>
<protein>
    <recommendedName>
        <fullName evidence="3">Berberine/berberine-like domain-containing protein</fullName>
    </recommendedName>
</protein>
<proteinExistence type="predicted"/>
<reference evidence="1 2" key="1">
    <citation type="submission" date="2024-10" db="EMBL/GenBank/DDBJ databases">
        <title>The Natural Products Discovery Center: Release of the First 8490 Sequenced Strains for Exploring Actinobacteria Biosynthetic Diversity.</title>
        <authorList>
            <person name="Kalkreuter E."/>
            <person name="Kautsar S.A."/>
            <person name="Yang D."/>
            <person name="Bader C.D."/>
            <person name="Teijaro C.N."/>
            <person name="Fluegel L."/>
            <person name="Davis C.M."/>
            <person name="Simpson J.R."/>
            <person name="Lauterbach L."/>
            <person name="Steele A.D."/>
            <person name="Gui C."/>
            <person name="Meng S."/>
            <person name="Li G."/>
            <person name="Viehrig K."/>
            <person name="Ye F."/>
            <person name="Su P."/>
            <person name="Kiefer A.F."/>
            <person name="Nichols A."/>
            <person name="Cepeda A.J."/>
            <person name="Yan W."/>
            <person name="Fan B."/>
            <person name="Jiang Y."/>
            <person name="Adhikari A."/>
            <person name="Zheng C.-J."/>
            <person name="Schuster L."/>
            <person name="Cowan T.M."/>
            <person name="Smanski M.J."/>
            <person name="Chevrette M.G."/>
            <person name="De Carvalho L.P.S."/>
            <person name="Shen B."/>
        </authorList>
    </citation>
    <scope>NUCLEOTIDE SEQUENCE [LARGE SCALE GENOMIC DNA]</scope>
    <source>
        <strain evidence="1 2">NPDC003040</strain>
    </source>
</reference>
<organism evidence="1 2">
    <name type="scientific">Nocardia suismassiliense</name>
    <dbReference type="NCBI Taxonomy" id="2077092"/>
    <lineage>
        <taxon>Bacteria</taxon>
        <taxon>Bacillati</taxon>
        <taxon>Actinomycetota</taxon>
        <taxon>Actinomycetes</taxon>
        <taxon>Mycobacteriales</taxon>
        <taxon>Nocardiaceae</taxon>
        <taxon>Nocardia</taxon>
    </lineage>
</organism>
<name>A0ABW6R5X0_9NOCA</name>
<evidence type="ECO:0000313" key="1">
    <source>
        <dbReference type="EMBL" id="MFF3228927.1"/>
    </source>
</evidence>
<evidence type="ECO:0000313" key="2">
    <source>
        <dbReference type="Proteomes" id="UP001601948"/>
    </source>
</evidence>
<keyword evidence="2" id="KW-1185">Reference proteome</keyword>
<dbReference type="Proteomes" id="UP001601948">
    <property type="component" value="Unassembled WGS sequence"/>
</dbReference>
<dbReference type="EMBL" id="JBIAPI010000016">
    <property type="protein sequence ID" value="MFF3228927.1"/>
    <property type="molecule type" value="Genomic_DNA"/>
</dbReference>